<sequence>MMFSSSSSSSCERRPPLSRSGSQSQWPPHHRQQQQQHSHQSVNARFVSLLQRTQETPPQPQEAAHGSVWSLRATAASPAQEHQLLQRDREDSQRPCMPGSSTSATMASGVDGGVGGASSPALSAANVRVWWSNESSILPHDDGDDSFSDGTCRSNTAGCMTERLLASTPSTAKAQTSDDAAYLADLRRRVAAQVEKRCHGRPAAPCSAVACTAAPSPLPSTSSCGCPTSCTCRTDTSDDGAFGVSVEVHRRASRVCPAGPPRMEGIAALRGARIECEARVAQDMNHFSDASSETGTTPVQQGSDEESDDFCSSCRYRNRDYGCLPFAWPHTQRSGAESPLKVSSEGSTEGGSGGGEDASLCSLCQAAARARVAGRRGCAAPFARQDDSFVNAVREDEWLAEVPLLLHLSAPETCAAKGADRRPACLHSATALTGYADDERHGAYDGVTAGVRGLNRSTDSTQTCTGTAAAATANLSEQQCDPRAERAVSAPSGSAIAHYAEVALPLLQGELASLEARTAVQQQACFDAVASQMRGYYEEMRQRTQEMLDRQVQHQRRLEEQQVAQQAEAEAVRCAAARVNRATSPMEVTLAAQAAESTPPAAPSPLPPQRAVGTQHSDGTLELLTAVRAEAASWVMQLFLSIEAERRDAVAQDEAECRDRLLHVVEGTCRYQLLRCQALVLYWQKECAAVRHQASFAPDLRALDLRERLARQQLFEEATLAQCELMGAFERQQCQAAEKAARSQAKLLESEVADVKSKLAIVEAEHADNLEHMKQLRLQLIHALRMPTVTLVDRSSVSAAARGASEGATAATAGAEYGDTACVRGDTHEGGADLFSSPWAASSTESGTGVFARHTVPSSIGGGLEGLPVHRLFARAHQEALRVTRAQRRTV</sequence>
<evidence type="ECO:0000313" key="4">
    <source>
        <dbReference type="Proteomes" id="UP000674179"/>
    </source>
</evidence>
<feature type="compositionally biased region" description="Basic and acidic residues" evidence="2">
    <location>
        <begin position="84"/>
        <end position="93"/>
    </location>
</feature>
<dbReference type="RefSeq" id="XP_067695647.1">
    <property type="nucleotide sequence ID" value="XM_067839157.1"/>
</dbReference>
<reference evidence="3 4" key="1">
    <citation type="submission" date="2021-02" db="EMBL/GenBank/DDBJ databases">
        <title>Leishmania (Mundinia) enrietti genome sequencing and assembly.</title>
        <authorList>
            <person name="Almutairi H."/>
            <person name="Gatherer D."/>
        </authorList>
    </citation>
    <scope>NUCLEOTIDE SEQUENCE [LARGE SCALE GENOMIC DNA]</scope>
    <source>
        <strain evidence="3">CUR178</strain>
    </source>
</reference>
<evidence type="ECO:0000256" key="2">
    <source>
        <dbReference type="SAM" id="MobiDB-lite"/>
    </source>
</evidence>
<dbReference type="KEGG" id="lenr:94174667"/>
<feature type="compositionally biased region" description="Low complexity" evidence="2">
    <location>
        <begin position="53"/>
        <end position="64"/>
    </location>
</feature>
<proteinExistence type="predicted"/>
<feature type="coiled-coil region" evidence="1">
    <location>
        <begin position="738"/>
        <end position="765"/>
    </location>
</feature>
<keyword evidence="1" id="KW-0175">Coiled coil</keyword>
<keyword evidence="4" id="KW-1185">Reference proteome</keyword>
<feature type="compositionally biased region" description="Polar residues" evidence="2">
    <location>
        <begin position="288"/>
        <end position="302"/>
    </location>
</feature>
<feature type="region of interest" description="Disordered" evidence="2">
    <location>
        <begin position="332"/>
        <end position="354"/>
    </location>
</feature>
<dbReference type="Proteomes" id="UP000674179">
    <property type="component" value="Chromosome 6"/>
</dbReference>
<name>A0A836GPS4_LEIEN</name>
<feature type="region of interest" description="Disordered" evidence="2">
    <location>
        <begin position="594"/>
        <end position="614"/>
    </location>
</feature>
<dbReference type="EMBL" id="JAFHKP010000006">
    <property type="protein sequence ID" value="KAG5485922.1"/>
    <property type="molecule type" value="Genomic_DNA"/>
</dbReference>
<accession>A0A836GPS4</accession>
<dbReference type="GeneID" id="94174667"/>
<feature type="region of interest" description="Disordered" evidence="2">
    <location>
        <begin position="285"/>
        <end position="306"/>
    </location>
</feature>
<evidence type="ECO:0000256" key="1">
    <source>
        <dbReference type="SAM" id="Coils"/>
    </source>
</evidence>
<feature type="region of interest" description="Disordered" evidence="2">
    <location>
        <begin position="1"/>
        <end position="117"/>
    </location>
</feature>
<comment type="caution">
    <text evidence="3">The sequence shown here is derived from an EMBL/GenBank/DDBJ whole genome shotgun (WGS) entry which is preliminary data.</text>
</comment>
<evidence type="ECO:0000313" key="3">
    <source>
        <dbReference type="EMBL" id="KAG5485922.1"/>
    </source>
</evidence>
<feature type="compositionally biased region" description="Low complexity" evidence="2">
    <location>
        <begin position="22"/>
        <end position="41"/>
    </location>
</feature>
<dbReference type="OrthoDB" id="267167at2759"/>
<gene>
    <name evidence="3" type="ORF">CUR178_07516</name>
</gene>
<dbReference type="AlphaFoldDB" id="A0A836GPS4"/>
<feature type="compositionally biased region" description="Low complexity" evidence="2">
    <location>
        <begin position="1"/>
        <end position="10"/>
    </location>
</feature>
<protein>
    <submittedName>
        <fullName evidence="3">Uncharacterized protein</fullName>
    </submittedName>
</protein>
<organism evidence="3 4">
    <name type="scientific">Leishmania enriettii</name>
    <dbReference type="NCBI Taxonomy" id="5663"/>
    <lineage>
        <taxon>Eukaryota</taxon>
        <taxon>Discoba</taxon>
        <taxon>Euglenozoa</taxon>
        <taxon>Kinetoplastea</taxon>
        <taxon>Metakinetoplastina</taxon>
        <taxon>Trypanosomatida</taxon>
        <taxon>Trypanosomatidae</taxon>
        <taxon>Leishmaniinae</taxon>
        <taxon>Leishmania</taxon>
    </lineage>
</organism>